<dbReference type="InterPro" id="IPR056071">
    <property type="entry name" value="DUF7654"/>
</dbReference>
<feature type="transmembrane region" description="Helical" evidence="1">
    <location>
        <begin position="507"/>
        <end position="526"/>
    </location>
</feature>
<feature type="transmembrane region" description="Helical" evidence="1">
    <location>
        <begin position="235"/>
        <end position="253"/>
    </location>
</feature>
<dbReference type="InterPro" id="IPR056074">
    <property type="entry name" value="DUF7657"/>
</dbReference>
<dbReference type="Proteomes" id="UP001244427">
    <property type="component" value="Unassembled WGS sequence"/>
</dbReference>
<evidence type="ECO:0000256" key="1">
    <source>
        <dbReference type="SAM" id="Phobius"/>
    </source>
</evidence>
<reference evidence="4 5" key="1">
    <citation type="submission" date="2023-07" db="EMBL/GenBank/DDBJ databases">
        <title>Comparative genomics of wheat-associated soil bacteria to identify genetic determinants of phenazine resistance.</title>
        <authorList>
            <person name="Mouncey N."/>
        </authorList>
    </citation>
    <scope>NUCLEOTIDE SEQUENCE [LARGE SCALE GENOMIC DNA]</scope>
    <source>
        <strain evidence="4 5">W4I9-1</strain>
    </source>
</reference>
<protein>
    <recommendedName>
        <fullName evidence="6">4-amino-4-deoxy-L-arabinose transferase</fullName>
    </recommendedName>
</protein>
<evidence type="ECO:0000259" key="2">
    <source>
        <dbReference type="Pfam" id="PF24672"/>
    </source>
</evidence>
<feature type="transmembrane region" description="Helical" evidence="1">
    <location>
        <begin position="140"/>
        <end position="159"/>
    </location>
</feature>
<feature type="transmembrane region" description="Helical" evidence="1">
    <location>
        <begin position="344"/>
        <end position="363"/>
    </location>
</feature>
<feature type="domain" description="DUF7654" evidence="2">
    <location>
        <begin position="531"/>
        <end position="672"/>
    </location>
</feature>
<accession>A0AAW8EWF9</accession>
<feature type="transmembrane region" description="Helical" evidence="1">
    <location>
        <begin position="483"/>
        <end position="500"/>
    </location>
</feature>
<gene>
    <name evidence="4" type="ORF">QFZ53_001966</name>
</gene>
<dbReference type="AlphaFoldDB" id="A0AAW8EWF9"/>
<organism evidence="4 5">
    <name type="scientific">Microbacterium natoriense</name>
    <dbReference type="NCBI Taxonomy" id="284570"/>
    <lineage>
        <taxon>Bacteria</taxon>
        <taxon>Bacillati</taxon>
        <taxon>Actinomycetota</taxon>
        <taxon>Actinomycetes</taxon>
        <taxon>Micrococcales</taxon>
        <taxon>Microbacteriaceae</taxon>
        <taxon>Microbacterium</taxon>
    </lineage>
</organism>
<feature type="domain" description="DUF7657" evidence="3">
    <location>
        <begin position="29"/>
        <end position="427"/>
    </location>
</feature>
<keyword evidence="1" id="KW-0472">Membrane</keyword>
<sequence>MSGLTDWYRRVTTPREDGLPNGKVIGVPLGALGLLFAVLVILGITGSSTGVVHSLISSSSDPNLIAGSPETIRSDEWFVQTTWTISQVEQGLPIRNDTFPGGMDATVQHDLPTRDWSTALRPHLWGFLALPLDQAMAVKWWLPGFVMMAALFLFVIFLLPRQPVTATLISLGFYFAPFLQWWFLSITFYPPAWAFLVIATLVWCLRSRARVGRWVLAALVAYLTAAMGTGIYVPFIVPVVWVVAAFAIGSVLMPSEIHPRFRERAAAIVPVLVAGVVGVTLLCVWVFTRWDTIVGFTSTVYPGERLQPVGEGGQSELAALLSGPFSPMLGPSGGAPWGVNSSEAATFLLPGLFLFFPLVWAALRRQRDGRGADWLSWALVAVGLLFLAYIFLPGWDAVSHLLLLDRTTYGRIRLGFGVLSVVVIIVLAVRLAEERRAKGKLPLWPALTAVAAAAGGIGVAAFIGSSADFSFRNFAGTNPFSTAITALCLVLFLGAVLFFARGHLTLGASLLLLAAFASTANINPVYRGVLDLRETAAVQAIEDINRDAPGRWVGVASSPLSTMMLVEAGVASYNGFQSTPSSAMWDQIDPGGDSETMWNRLANVSWVIGEGDPDPRNPAPDQILLTFDSCGAFAQHNVQYVIAEEVIDEGCVHLLTSTEDGPTTMRIYEVIPAS</sequence>
<feature type="transmembrane region" description="Helical" evidence="1">
    <location>
        <begin position="412"/>
        <end position="431"/>
    </location>
</feature>
<evidence type="ECO:0000313" key="4">
    <source>
        <dbReference type="EMBL" id="MDQ0647770.1"/>
    </source>
</evidence>
<feature type="transmembrane region" description="Helical" evidence="1">
    <location>
        <begin position="265"/>
        <end position="287"/>
    </location>
</feature>
<feature type="transmembrane region" description="Helical" evidence="1">
    <location>
        <begin position="375"/>
        <end position="392"/>
    </location>
</feature>
<dbReference type="Pfam" id="PF24672">
    <property type="entry name" value="DUF7654"/>
    <property type="match status" value="1"/>
</dbReference>
<evidence type="ECO:0000313" key="5">
    <source>
        <dbReference type="Proteomes" id="UP001244427"/>
    </source>
</evidence>
<feature type="transmembrane region" description="Helical" evidence="1">
    <location>
        <begin position="211"/>
        <end position="229"/>
    </location>
</feature>
<feature type="transmembrane region" description="Helical" evidence="1">
    <location>
        <begin position="24"/>
        <end position="44"/>
    </location>
</feature>
<dbReference type="EMBL" id="JAUSXV010000001">
    <property type="protein sequence ID" value="MDQ0647770.1"/>
    <property type="molecule type" value="Genomic_DNA"/>
</dbReference>
<keyword evidence="1" id="KW-0812">Transmembrane</keyword>
<feature type="transmembrane region" description="Helical" evidence="1">
    <location>
        <begin position="443"/>
        <end position="463"/>
    </location>
</feature>
<proteinExistence type="predicted"/>
<keyword evidence="5" id="KW-1185">Reference proteome</keyword>
<keyword evidence="1" id="KW-1133">Transmembrane helix</keyword>
<comment type="caution">
    <text evidence="4">The sequence shown here is derived from an EMBL/GenBank/DDBJ whole genome shotgun (WGS) entry which is preliminary data.</text>
</comment>
<evidence type="ECO:0008006" key="6">
    <source>
        <dbReference type="Google" id="ProtNLM"/>
    </source>
</evidence>
<evidence type="ECO:0000259" key="3">
    <source>
        <dbReference type="Pfam" id="PF24677"/>
    </source>
</evidence>
<feature type="transmembrane region" description="Helical" evidence="1">
    <location>
        <begin position="179"/>
        <end position="204"/>
    </location>
</feature>
<dbReference type="Pfam" id="PF24677">
    <property type="entry name" value="DUF7657"/>
    <property type="match status" value="1"/>
</dbReference>
<name>A0AAW8EWF9_9MICO</name>